<evidence type="ECO:0000256" key="1">
    <source>
        <dbReference type="ARBA" id="ARBA00000085"/>
    </source>
</evidence>
<evidence type="ECO:0000256" key="7">
    <source>
        <dbReference type="ARBA" id="ARBA00022840"/>
    </source>
</evidence>
<protein>
    <recommendedName>
        <fullName evidence="2">histidine kinase</fullName>
        <ecNumber evidence="2">2.7.13.3</ecNumber>
    </recommendedName>
</protein>
<accession>A0ABS5FAJ5</accession>
<organism evidence="8 9">
    <name type="scientific">Bradyrhizobium jicamae</name>
    <dbReference type="NCBI Taxonomy" id="280332"/>
    <lineage>
        <taxon>Bacteria</taxon>
        <taxon>Pseudomonadati</taxon>
        <taxon>Pseudomonadota</taxon>
        <taxon>Alphaproteobacteria</taxon>
        <taxon>Hyphomicrobiales</taxon>
        <taxon>Nitrobacteraceae</taxon>
        <taxon>Bradyrhizobium</taxon>
    </lineage>
</organism>
<evidence type="ECO:0000313" key="9">
    <source>
        <dbReference type="Proteomes" id="UP001315278"/>
    </source>
</evidence>
<evidence type="ECO:0000313" key="8">
    <source>
        <dbReference type="EMBL" id="MBR0793814.1"/>
    </source>
</evidence>
<dbReference type="GO" id="GO:0016301">
    <property type="term" value="F:kinase activity"/>
    <property type="evidence" value="ECO:0007669"/>
    <property type="project" value="UniProtKB-KW"/>
</dbReference>
<comment type="catalytic activity">
    <reaction evidence="1">
        <text>ATP + protein L-histidine = ADP + protein N-phospho-L-histidine.</text>
        <dbReference type="EC" id="2.7.13.3"/>
    </reaction>
</comment>
<dbReference type="EMBL" id="JAFCJH010000001">
    <property type="protein sequence ID" value="MBR0793814.1"/>
    <property type="molecule type" value="Genomic_DNA"/>
</dbReference>
<dbReference type="Proteomes" id="UP001315278">
    <property type="component" value="Unassembled WGS sequence"/>
</dbReference>
<name>A0ABS5FAJ5_9BRAD</name>
<keyword evidence="6 8" id="KW-0418">Kinase</keyword>
<comment type="caution">
    <text evidence="8">The sequence shown here is derived from an EMBL/GenBank/DDBJ whole genome shotgun (WGS) entry which is preliminary data.</text>
</comment>
<dbReference type="RefSeq" id="WP_212491688.1">
    <property type="nucleotide sequence ID" value="NZ_JAFCJH010000001.1"/>
</dbReference>
<evidence type="ECO:0000256" key="3">
    <source>
        <dbReference type="ARBA" id="ARBA00022553"/>
    </source>
</evidence>
<dbReference type="Gene3D" id="3.30.565.10">
    <property type="entry name" value="Histidine kinase-like ATPase, C-terminal domain"/>
    <property type="match status" value="1"/>
</dbReference>
<keyword evidence="5" id="KW-0547">Nucleotide-binding</keyword>
<proteinExistence type="predicted"/>
<gene>
    <name evidence="8" type="ORF">JQ615_00255</name>
</gene>
<keyword evidence="7" id="KW-0067">ATP-binding</keyword>
<dbReference type="PANTHER" id="PTHR41523:SF7">
    <property type="entry name" value="HISTIDINE KINASE"/>
    <property type="match status" value="1"/>
</dbReference>
<evidence type="ECO:0000256" key="4">
    <source>
        <dbReference type="ARBA" id="ARBA00022679"/>
    </source>
</evidence>
<keyword evidence="9" id="KW-1185">Reference proteome</keyword>
<keyword evidence="3" id="KW-0597">Phosphoprotein</keyword>
<dbReference type="PANTHER" id="PTHR41523">
    <property type="entry name" value="TWO-COMPONENT SYSTEM SENSOR PROTEIN"/>
    <property type="match status" value="1"/>
</dbReference>
<dbReference type="InterPro" id="IPR036890">
    <property type="entry name" value="HATPase_C_sf"/>
</dbReference>
<evidence type="ECO:0000256" key="5">
    <source>
        <dbReference type="ARBA" id="ARBA00022741"/>
    </source>
</evidence>
<sequence>MGPYVASRVVIQGPDVRLPPKYALTLALLVHGLATNSAKYGSLSVPGGVVLLISRMAGTLLEIDWQERDGPTVIAPQKQGFGLRLLSRALAQFGGNTELLFEPSRVIWKMKINLPADTVADQSGDDERPITAAAT</sequence>
<evidence type="ECO:0000256" key="6">
    <source>
        <dbReference type="ARBA" id="ARBA00022777"/>
    </source>
</evidence>
<reference evidence="9" key="1">
    <citation type="journal article" date="2021" name="ISME J.">
        <title>Evolutionary origin and ecological implication of a unique nif island in free-living Bradyrhizobium lineages.</title>
        <authorList>
            <person name="Tao J."/>
        </authorList>
    </citation>
    <scope>NUCLEOTIDE SEQUENCE [LARGE SCALE GENOMIC DNA]</scope>
    <source>
        <strain evidence="9">SZCCT0434</strain>
    </source>
</reference>
<dbReference type="EC" id="2.7.13.3" evidence="2"/>
<evidence type="ECO:0000256" key="2">
    <source>
        <dbReference type="ARBA" id="ARBA00012438"/>
    </source>
</evidence>
<keyword evidence="4" id="KW-0808">Transferase</keyword>